<dbReference type="Proteomes" id="UP001152747">
    <property type="component" value="Unassembled WGS sequence"/>
</dbReference>
<keyword evidence="2 5" id="KW-0812">Transmembrane</keyword>
<feature type="transmembrane region" description="Helical" evidence="5">
    <location>
        <begin position="72"/>
        <end position="93"/>
    </location>
</feature>
<dbReference type="Gene3D" id="1.20.1080.10">
    <property type="entry name" value="Glycerol uptake facilitator protein"/>
    <property type="match status" value="1"/>
</dbReference>
<dbReference type="PANTHER" id="PTHR21191">
    <property type="entry name" value="AQUAPORIN"/>
    <property type="match status" value="1"/>
</dbReference>
<dbReference type="InterPro" id="IPR031145">
    <property type="entry name" value="Invert_Aqp-10"/>
</dbReference>
<feature type="transmembrane region" description="Helical" evidence="5">
    <location>
        <begin position="12"/>
        <end position="33"/>
    </location>
</feature>
<keyword evidence="4 5" id="KW-0472">Membrane</keyword>
<feature type="transmembrane region" description="Helical" evidence="5">
    <location>
        <begin position="193"/>
        <end position="213"/>
    </location>
</feature>
<keyword evidence="3 5" id="KW-1133">Transmembrane helix</keyword>
<dbReference type="InterPro" id="IPR016697">
    <property type="entry name" value="Aquaporin_11/12"/>
</dbReference>
<dbReference type="OrthoDB" id="1580043at2759"/>
<evidence type="ECO:0000256" key="3">
    <source>
        <dbReference type="ARBA" id="ARBA00022989"/>
    </source>
</evidence>
<comment type="similarity">
    <text evidence="5">Belongs to the MIP/aquaporin (TC 1.A.8) family.</text>
</comment>
<evidence type="ECO:0000256" key="5">
    <source>
        <dbReference type="PIRNR" id="PIRNR017529"/>
    </source>
</evidence>
<dbReference type="GO" id="GO:0005737">
    <property type="term" value="C:cytoplasm"/>
    <property type="evidence" value="ECO:0007669"/>
    <property type="project" value="TreeGrafter"/>
</dbReference>
<proteinExistence type="inferred from homology"/>
<evidence type="ECO:0000256" key="4">
    <source>
        <dbReference type="ARBA" id="ARBA00023136"/>
    </source>
</evidence>
<comment type="subcellular location">
    <subcellularLocation>
        <location evidence="1">Membrane</location>
        <topology evidence="1">Multi-pass membrane protein</topology>
    </subcellularLocation>
</comment>
<comment type="caution">
    <text evidence="6">The sequence shown here is derived from an EMBL/GenBank/DDBJ whole genome shotgun (WGS) entry which is preliminary data.</text>
</comment>
<organism evidence="6 7">
    <name type="scientific">Caenorhabditis angaria</name>
    <dbReference type="NCBI Taxonomy" id="860376"/>
    <lineage>
        <taxon>Eukaryota</taxon>
        <taxon>Metazoa</taxon>
        <taxon>Ecdysozoa</taxon>
        <taxon>Nematoda</taxon>
        <taxon>Chromadorea</taxon>
        <taxon>Rhabditida</taxon>
        <taxon>Rhabditina</taxon>
        <taxon>Rhabditomorpha</taxon>
        <taxon>Rhabditoidea</taxon>
        <taxon>Rhabditidae</taxon>
        <taxon>Peloderinae</taxon>
        <taxon>Caenorhabditis</taxon>
    </lineage>
</organism>
<dbReference type="SUPFAM" id="SSF81338">
    <property type="entry name" value="Aquaporin-like"/>
    <property type="match status" value="1"/>
</dbReference>
<reference evidence="6" key="1">
    <citation type="submission" date="2022-11" db="EMBL/GenBank/DDBJ databases">
        <authorList>
            <person name="Kikuchi T."/>
        </authorList>
    </citation>
    <scope>NUCLEOTIDE SEQUENCE</scope>
    <source>
        <strain evidence="6">PS1010</strain>
    </source>
</reference>
<feature type="transmembrane region" description="Helical" evidence="5">
    <location>
        <begin position="233"/>
        <end position="253"/>
    </location>
</feature>
<accession>A0A9P1I8Z9</accession>
<dbReference type="PRINTS" id="PR02023">
    <property type="entry name" value="AQUAPORIN10I"/>
</dbReference>
<feature type="transmembrane region" description="Helical" evidence="5">
    <location>
        <begin position="45"/>
        <end position="66"/>
    </location>
</feature>
<evidence type="ECO:0000313" key="7">
    <source>
        <dbReference type="Proteomes" id="UP001152747"/>
    </source>
</evidence>
<dbReference type="PIRSF" id="PIRSF017529">
    <property type="entry name" value="Aquaporin_11/12"/>
    <property type="match status" value="1"/>
</dbReference>
<evidence type="ECO:0000256" key="2">
    <source>
        <dbReference type="ARBA" id="ARBA00022692"/>
    </source>
</evidence>
<protein>
    <recommendedName>
        <fullName evidence="5">Aquaporin</fullName>
    </recommendedName>
</protein>
<sequence>MERLSDPYFYPLYSALAYYSAVFAIGELARFLVTKYVSPRGNSQLFAIELIGTIQMCTCVYENGIIVKNYGLNAFFIVVGLLLTAGGIFNRGALTNCVPIIEDFFYSACSSSKFLAILTAQLIGASFASKCAYFIWNWTSQYSQSHLENALNTTCILQYKQSAGIVIAFEIFGAFAMRILIAKIAARPSLRKTIPFVVSLYLTAALYIIGVPGLNPIVATARLFGCQGIDNHVFVILYWICPVVGWLGGAHFVRNSAVTPVKKSSKKSKKN</sequence>
<feature type="transmembrane region" description="Helical" evidence="5">
    <location>
        <begin position="114"/>
        <end position="136"/>
    </location>
</feature>
<dbReference type="InterPro" id="IPR023271">
    <property type="entry name" value="Aquaporin-like"/>
</dbReference>
<feature type="transmembrane region" description="Helical" evidence="5">
    <location>
        <begin position="156"/>
        <end position="181"/>
    </location>
</feature>
<dbReference type="PANTHER" id="PTHR21191:SF16">
    <property type="entry name" value="AQUAPORIN"/>
    <property type="match status" value="1"/>
</dbReference>
<evidence type="ECO:0000313" key="6">
    <source>
        <dbReference type="EMBL" id="CAI5440690.1"/>
    </source>
</evidence>
<dbReference type="GO" id="GO:0015267">
    <property type="term" value="F:channel activity"/>
    <property type="evidence" value="ECO:0007669"/>
    <property type="project" value="TreeGrafter"/>
</dbReference>
<dbReference type="AlphaFoldDB" id="A0A9P1I8Z9"/>
<keyword evidence="7" id="KW-1185">Reference proteome</keyword>
<evidence type="ECO:0000256" key="1">
    <source>
        <dbReference type="ARBA" id="ARBA00004141"/>
    </source>
</evidence>
<dbReference type="EMBL" id="CANHGI010000002">
    <property type="protein sequence ID" value="CAI5440690.1"/>
    <property type="molecule type" value="Genomic_DNA"/>
</dbReference>
<gene>
    <name evidence="6" type="ORF">CAMP_LOCUS3327</name>
</gene>
<dbReference type="GO" id="GO:0016020">
    <property type="term" value="C:membrane"/>
    <property type="evidence" value="ECO:0007669"/>
    <property type="project" value="UniProtKB-SubCell"/>
</dbReference>
<name>A0A9P1I8Z9_9PELO</name>
<dbReference type="InterPro" id="IPR051883">
    <property type="entry name" value="AQP11/12_channel"/>
</dbReference>